<evidence type="ECO:0000313" key="10">
    <source>
        <dbReference type="EMBL" id="MDX6807440.1"/>
    </source>
</evidence>
<dbReference type="InterPro" id="IPR025993">
    <property type="entry name" value="Ceramide_glucosylTrfase"/>
</dbReference>
<sequence>MSSSVALVICGLLLVGQLVSVALADWRLHRRRPSILDPERAGPVSIVIPTHGIETFARETLESAFNLDYPRYELIFCVARGDDPITGLILRAIEDHPEIPARLLVGDDVISDNPKLNNCVKGWDAARYDWIILTDSNVLMPRDYIQRLMAGWRADTGLLCSPPRGSRPEGLWAEVECAFLNTLQARWQYAAEAGGMGFAQGKNMLWRRQLLDDNGGIRALAADIAEDAAATKIVRDAGFHVHLADTAFEQPLGRRSAGQVWMRQLRWARLRRVTFAPVYAPEILTGAALAAVFAAIAAAPAGPAAAALAAVLMTALFHAAELVLASRAGWHLSWRTPIALLIRDVLWPAIWIGGWAGATVVWRDQSINVKKGAALDTSLTPSTGVF</sequence>
<evidence type="ECO:0000313" key="11">
    <source>
        <dbReference type="Proteomes" id="UP001274321"/>
    </source>
</evidence>
<dbReference type="PANTHER" id="PTHR12726">
    <property type="entry name" value="CERAMIDE GLUCOSYLTRANSFERASE"/>
    <property type="match status" value="1"/>
</dbReference>
<accession>A0ABU4RRG1</accession>
<comment type="caution">
    <text evidence="10">The sequence shown here is derived from an EMBL/GenBank/DDBJ whole genome shotgun (WGS) entry which is preliminary data.</text>
</comment>
<evidence type="ECO:0000256" key="8">
    <source>
        <dbReference type="ARBA" id="ARBA00023136"/>
    </source>
</evidence>
<dbReference type="RefSeq" id="WP_319845578.1">
    <property type="nucleotide sequence ID" value="NZ_JAXAFJ010000012.1"/>
</dbReference>
<keyword evidence="8 9" id="KW-0472">Membrane</keyword>
<evidence type="ECO:0000256" key="1">
    <source>
        <dbReference type="ARBA" id="ARBA00004141"/>
    </source>
</evidence>
<gene>
    <name evidence="10" type="ORF">SCD90_15330</name>
</gene>
<dbReference type="InterPro" id="IPR029044">
    <property type="entry name" value="Nucleotide-diphossugar_trans"/>
</dbReference>
<reference evidence="10 11" key="1">
    <citation type="submission" date="2023-11" db="EMBL/GenBank/DDBJ databases">
        <authorList>
            <person name="Bao R."/>
        </authorList>
    </citation>
    <scope>NUCLEOTIDE SEQUENCE [LARGE SCALE GENOMIC DNA]</scope>
    <source>
        <strain evidence="10 11">PJ23</strain>
    </source>
</reference>
<dbReference type="PANTHER" id="PTHR12726:SF0">
    <property type="entry name" value="CERAMIDE GLUCOSYLTRANSFERASE"/>
    <property type="match status" value="1"/>
</dbReference>
<feature type="transmembrane region" description="Helical" evidence="9">
    <location>
        <begin position="345"/>
        <end position="362"/>
    </location>
</feature>
<evidence type="ECO:0000256" key="6">
    <source>
        <dbReference type="ARBA" id="ARBA00022692"/>
    </source>
</evidence>
<feature type="transmembrane region" description="Helical" evidence="9">
    <location>
        <begin position="305"/>
        <end position="325"/>
    </location>
</feature>
<keyword evidence="7 9" id="KW-1133">Transmembrane helix</keyword>
<dbReference type="Pfam" id="PF13506">
    <property type="entry name" value="Glyco_transf_21"/>
    <property type="match status" value="1"/>
</dbReference>
<dbReference type="SUPFAM" id="SSF53448">
    <property type="entry name" value="Nucleotide-diphospho-sugar transferases"/>
    <property type="match status" value="1"/>
</dbReference>
<evidence type="ECO:0000256" key="4">
    <source>
        <dbReference type="ARBA" id="ARBA00022676"/>
    </source>
</evidence>
<dbReference type="EMBL" id="JAXAFJ010000012">
    <property type="protein sequence ID" value="MDX6807440.1"/>
    <property type="molecule type" value="Genomic_DNA"/>
</dbReference>
<name>A0ABU4RRG1_9HYPH</name>
<feature type="transmembrane region" description="Helical" evidence="9">
    <location>
        <begin position="278"/>
        <end position="298"/>
    </location>
</feature>
<evidence type="ECO:0000256" key="2">
    <source>
        <dbReference type="ARBA" id="ARBA00004760"/>
    </source>
</evidence>
<evidence type="ECO:0000256" key="7">
    <source>
        <dbReference type="ARBA" id="ARBA00022989"/>
    </source>
</evidence>
<dbReference type="Gene3D" id="3.90.550.10">
    <property type="entry name" value="Spore Coat Polysaccharide Biosynthesis Protein SpsA, Chain A"/>
    <property type="match status" value="1"/>
</dbReference>
<evidence type="ECO:0000256" key="3">
    <source>
        <dbReference type="ARBA" id="ARBA00004991"/>
    </source>
</evidence>
<keyword evidence="4" id="KW-0328">Glycosyltransferase</keyword>
<evidence type="ECO:0000256" key="5">
    <source>
        <dbReference type="ARBA" id="ARBA00022679"/>
    </source>
</evidence>
<keyword evidence="6 9" id="KW-0812">Transmembrane</keyword>
<evidence type="ECO:0000256" key="9">
    <source>
        <dbReference type="SAM" id="Phobius"/>
    </source>
</evidence>
<comment type="subcellular location">
    <subcellularLocation>
        <location evidence="1">Membrane</location>
        <topology evidence="1">Multi-pass membrane protein</topology>
    </subcellularLocation>
</comment>
<protein>
    <submittedName>
        <fullName evidence="10">Glycosyltransferase</fullName>
    </submittedName>
</protein>
<keyword evidence="5" id="KW-0808">Transferase</keyword>
<proteinExistence type="predicted"/>
<dbReference type="Proteomes" id="UP001274321">
    <property type="component" value="Unassembled WGS sequence"/>
</dbReference>
<keyword evidence="11" id="KW-1185">Reference proteome</keyword>
<comment type="pathway">
    <text evidence="3">Sphingolipid metabolism.</text>
</comment>
<comment type="pathway">
    <text evidence="2">Lipid metabolism; sphingolipid metabolism.</text>
</comment>
<organism evidence="10 11">
    <name type="scientific">Terrihabitans rhizophilus</name>
    <dbReference type="NCBI Taxonomy" id="3092662"/>
    <lineage>
        <taxon>Bacteria</taxon>
        <taxon>Pseudomonadati</taxon>
        <taxon>Pseudomonadota</taxon>
        <taxon>Alphaproteobacteria</taxon>
        <taxon>Hyphomicrobiales</taxon>
        <taxon>Terrihabitans</taxon>
    </lineage>
</organism>